<evidence type="ECO:0000313" key="2">
    <source>
        <dbReference type="Proteomes" id="UP000287651"/>
    </source>
</evidence>
<reference evidence="1 2" key="1">
    <citation type="journal article" date="2014" name="Agronomy (Basel)">
        <title>A Draft Genome Sequence for Ensete ventricosum, the Drought-Tolerant Tree Against Hunger.</title>
        <authorList>
            <person name="Harrison J."/>
            <person name="Moore K.A."/>
            <person name="Paszkiewicz K."/>
            <person name="Jones T."/>
            <person name="Grant M."/>
            <person name="Ambacheew D."/>
            <person name="Muzemil S."/>
            <person name="Studholme D.J."/>
        </authorList>
    </citation>
    <scope>NUCLEOTIDE SEQUENCE [LARGE SCALE GENOMIC DNA]</scope>
</reference>
<dbReference type="EMBL" id="AMZH03000404">
    <property type="protein sequence ID" value="RRT83945.1"/>
    <property type="molecule type" value="Genomic_DNA"/>
</dbReference>
<name>A0A427B641_ENSVE</name>
<gene>
    <name evidence="1" type="ORF">B296_00004303</name>
</gene>
<protein>
    <submittedName>
        <fullName evidence="1">Uncharacterized protein</fullName>
    </submittedName>
</protein>
<sequence length="86" mass="10135">MLLHLTRMRSCRRFPLFLVALNEEKATRRPQRRSYRLARFSSSTTSFRGSLITSLLEDGTVRDNEQRRSKFRTLAPDIALYRMVQG</sequence>
<comment type="caution">
    <text evidence="1">The sequence shown here is derived from an EMBL/GenBank/DDBJ whole genome shotgun (WGS) entry which is preliminary data.</text>
</comment>
<accession>A0A427B641</accession>
<dbReference type="Proteomes" id="UP000287651">
    <property type="component" value="Unassembled WGS sequence"/>
</dbReference>
<proteinExistence type="predicted"/>
<evidence type="ECO:0000313" key="1">
    <source>
        <dbReference type="EMBL" id="RRT83945.1"/>
    </source>
</evidence>
<organism evidence="1 2">
    <name type="scientific">Ensete ventricosum</name>
    <name type="common">Abyssinian banana</name>
    <name type="synonym">Musa ensete</name>
    <dbReference type="NCBI Taxonomy" id="4639"/>
    <lineage>
        <taxon>Eukaryota</taxon>
        <taxon>Viridiplantae</taxon>
        <taxon>Streptophyta</taxon>
        <taxon>Embryophyta</taxon>
        <taxon>Tracheophyta</taxon>
        <taxon>Spermatophyta</taxon>
        <taxon>Magnoliopsida</taxon>
        <taxon>Liliopsida</taxon>
        <taxon>Zingiberales</taxon>
        <taxon>Musaceae</taxon>
        <taxon>Ensete</taxon>
    </lineage>
</organism>
<dbReference type="AlphaFoldDB" id="A0A427B641"/>